<dbReference type="SUPFAM" id="SSF49777">
    <property type="entry name" value="PEBP-like"/>
    <property type="match status" value="1"/>
</dbReference>
<comment type="subcellular location">
    <subcellularLocation>
        <location evidence="1">Mitochondrion</location>
    </subcellularLocation>
</comment>
<dbReference type="FunFam" id="3.90.280.10:FF:000002">
    <property type="entry name" value="39S ribosomal protein L38, mitochondrial"/>
    <property type="match status" value="1"/>
</dbReference>
<sequence length="385" mass="44556">MAACTLGLSALRSGSQVGLNNARTLSTTGSLWLRRAPAPGPLPNQEVDVKNLESSEKYRSYIGYFKQAQKAHDQPVWWNTYRKHVDQADPHHGAEQVDIGFPYKQPSRSKQVKERMQRLKENKQNVELERAARLRTLQVSMEQVLETWEQTNGPFHIRRLAEHYGVYRDLFPRAFFLPLVPLRVRYGQDGAAHFGNTLTPTETAAAPQISFDAADGTLWTLLLTCPDEHLLDSEAEYVHWMVGNIPAGAVKSGDELCHYLPPFPPRGTGFHRYIYVLFKQNRPIDFREDARPAPCLSLEQRTFKTVEWYRKHQDHMTPAGLAFFQSQWDPSVTQTFHHTLDMKEPVYEFIRPPTYQPPQVKFPHRQPLRYLDRYRGDKPHTYGIY</sequence>
<evidence type="ECO:0000256" key="6">
    <source>
        <dbReference type="ARBA" id="ARBA00023274"/>
    </source>
</evidence>
<evidence type="ECO:0000256" key="3">
    <source>
        <dbReference type="ARBA" id="ARBA00022980"/>
    </source>
</evidence>
<dbReference type="InterPro" id="IPR035810">
    <property type="entry name" value="PEBP_euk"/>
</dbReference>
<dbReference type="PANTHER" id="PTHR11362:SF133">
    <property type="entry name" value="LARGE RIBOSOMAL SUBUNIT PROTEIN ML38"/>
    <property type="match status" value="1"/>
</dbReference>
<dbReference type="GO" id="GO:0005762">
    <property type="term" value="C:mitochondrial large ribosomal subunit"/>
    <property type="evidence" value="ECO:0007669"/>
    <property type="project" value="TreeGrafter"/>
</dbReference>
<keyword evidence="4 10" id="KW-0175">Coiled coil</keyword>
<dbReference type="Pfam" id="PF01161">
    <property type="entry name" value="PBP"/>
    <property type="match status" value="1"/>
</dbReference>
<evidence type="ECO:0000256" key="10">
    <source>
        <dbReference type="SAM" id="Coils"/>
    </source>
</evidence>
<dbReference type="InterPro" id="IPR008914">
    <property type="entry name" value="PEBP"/>
</dbReference>
<evidence type="ECO:0000256" key="9">
    <source>
        <dbReference type="ARBA" id="ARBA00041206"/>
    </source>
</evidence>
<evidence type="ECO:0000256" key="2">
    <source>
        <dbReference type="ARBA" id="ARBA00022946"/>
    </source>
</evidence>
<keyword evidence="2" id="KW-0809">Transit peptide</keyword>
<dbReference type="Gene3D" id="3.90.280.10">
    <property type="entry name" value="PEBP-like"/>
    <property type="match status" value="1"/>
</dbReference>
<dbReference type="GO" id="GO:0005743">
    <property type="term" value="C:mitochondrial inner membrane"/>
    <property type="evidence" value="ECO:0007669"/>
    <property type="project" value="UniProtKB-ARBA"/>
</dbReference>
<evidence type="ECO:0000256" key="7">
    <source>
        <dbReference type="ARBA" id="ARBA00038016"/>
    </source>
</evidence>
<dbReference type="CDD" id="cd00866">
    <property type="entry name" value="PEBP_euk"/>
    <property type="match status" value="1"/>
</dbReference>
<accession>A0AAV2MTG0</accession>
<evidence type="ECO:0000313" key="11">
    <source>
        <dbReference type="EMBL" id="CAL1616645.1"/>
    </source>
</evidence>
<evidence type="ECO:0000256" key="1">
    <source>
        <dbReference type="ARBA" id="ARBA00004173"/>
    </source>
</evidence>
<dbReference type="PANTHER" id="PTHR11362">
    <property type="entry name" value="PHOSPHATIDYLETHANOLAMINE-BINDING PROTEIN"/>
    <property type="match status" value="1"/>
</dbReference>
<name>A0AAV2MTG0_KNICA</name>
<organism evidence="11 12">
    <name type="scientific">Knipowitschia caucasica</name>
    <name type="common">Caucasian dwarf goby</name>
    <name type="synonym">Pomatoschistus caucasicus</name>
    <dbReference type="NCBI Taxonomy" id="637954"/>
    <lineage>
        <taxon>Eukaryota</taxon>
        <taxon>Metazoa</taxon>
        <taxon>Chordata</taxon>
        <taxon>Craniata</taxon>
        <taxon>Vertebrata</taxon>
        <taxon>Euteleostomi</taxon>
        <taxon>Actinopterygii</taxon>
        <taxon>Neopterygii</taxon>
        <taxon>Teleostei</taxon>
        <taxon>Neoteleostei</taxon>
        <taxon>Acanthomorphata</taxon>
        <taxon>Gobiaria</taxon>
        <taxon>Gobiiformes</taxon>
        <taxon>Gobioidei</taxon>
        <taxon>Gobiidae</taxon>
        <taxon>Gobiinae</taxon>
        <taxon>Knipowitschia</taxon>
    </lineage>
</organism>
<evidence type="ECO:0000256" key="8">
    <source>
        <dbReference type="ARBA" id="ARBA00039444"/>
    </source>
</evidence>
<dbReference type="AlphaFoldDB" id="A0AAV2MTG0"/>
<keyword evidence="12" id="KW-1185">Reference proteome</keyword>
<evidence type="ECO:0000256" key="4">
    <source>
        <dbReference type="ARBA" id="ARBA00023054"/>
    </source>
</evidence>
<gene>
    <name evidence="11" type="ORF">KC01_LOCUS42359</name>
</gene>
<comment type="similarity">
    <text evidence="7">Belongs to the phosphatidylethanolamine-binding protein family. Mitochondrion-specific ribosomal protein mL38 subfamily.</text>
</comment>
<feature type="coiled-coil region" evidence="10">
    <location>
        <begin position="109"/>
        <end position="136"/>
    </location>
</feature>
<protein>
    <recommendedName>
        <fullName evidence="8">Large ribosomal subunit protein mL38</fullName>
    </recommendedName>
    <alternativeName>
        <fullName evidence="9">39S ribosomal protein L38, mitochondrial</fullName>
    </alternativeName>
</protein>
<keyword evidence="3" id="KW-0689">Ribosomal protein</keyword>
<proteinExistence type="inferred from homology"/>
<evidence type="ECO:0000256" key="5">
    <source>
        <dbReference type="ARBA" id="ARBA00023128"/>
    </source>
</evidence>
<keyword evidence="5" id="KW-0496">Mitochondrion</keyword>
<keyword evidence="6" id="KW-0687">Ribonucleoprotein</keyword>
<reference evidence="11 12" key="1">
    <citation type="submission" date="2024-04" db="EMBL/GenBank/DDBJ databases">
        <authorList>
            <person name="Waldvogel A.-M."/>
            <person name="Schoenle A."/>
        </authorList>
    </citation>
    <scope>NUCLEOTIDE SEQUENCE [LARGE SCALE GENOMIC DNA]</scope>
</reference>
<dbReference type="InterPro" id="IPR036610">
    <property type="entry name" value="PEBP-like_sf"/>
</dbReference>
<evidence type="ECO:0000313" key="12">
    <source>
        <dbReference type="Proteomes" id="UP001497482"/>
    </source>
</evidence>
<dbReference type="Proteomes" id="UP001497482">
    <property type="component" value="Chromosome 9"/>
</dbReference>
<dbReference type="EMBL" id="OZ035831">
    <property type="protein sequence ID" value="CAL1616645.1"/>
    <property type="molecule type" value="Genomic_DNA"/>
</dbReference>